<evidence type="ECO:0000313" key="3">
    <source>
        <dbReference type="Proteomes" id="UP001596413"/>
    </source>
</evidence>
<evidence type="ECO:0008006" key="4">
    <source>
        <dbReference type="Google" id="ProtNLM"/>
    </source>
</evidence>
<accession>A0ABW2GBW6</accession>
<proteinExistence type="predicted"/>
<comment type="caution">
    <text evidence="2">The sequence shown here is derived from an EMBL/GenBank/DDBJ whole genome shotgun (WGS) entry which is preliminary data.</text>
</comment>
<reference evidence="3" key="1">
    <citation type="journal article" date="2019" name="Int. J. Syst. Evol. Microbiol.">
        <title>The Global Catalogue of Microorganisms (GCM) 10K type strain sequencing project: providing services to taxonomists for standard genome sequencing and annotation.</title>
        <authorList>
            <consortium name="The Broad Institute Genomics Platform"/>
            <consortium name="The Broad Institute Genome Sequencing Center for Infectious Disease"/>
            <person name="Wu L."/>
            <person name="Ma J."/>
        </authorList>
    </citation>
    <scope>NUCLEOTIDE SEQUENCE [LARGE SCALE GENOMIC DNA]</scope>
    <source>
        <strain evidence="3">CGMCC 1.13681</strain>
    </source>
</reference>
<evidence type="ECO:0000256" key="1">
    <source>
        <dbReference type="SAM" id="MobiDB-lite"/>
    </source>
</evidence>
<evidence type="ECO:0000313" key="2">
    <source>
        <dbReference type="EMBL" id="MFC7218320.1"/>
    </source>
</evidence>
<keyword evidence="3" id="KW-1185">Reference proteome</keyword>
<feature type="region of interest" description="Disordered" evidence="1">
    <location>
        <begin position="140"/>
        <end position="160"/>
    </location>
</feature>
<name>A0ABW2GBW6_9ACTN</name>
<organism evidence="2 3">
    <name type="scientific">Streptomyces polyrhachis</name>
    <dbReference type="NCBI Taxonomy" id="1282885"/>
    <lineage>
        <taxon>Bacteria</taxon>
        <taxon>Bacillati</taxon>
        <taxon>Actinomycetota</taxon>
        <taxon>Actinomycetes</taxon>
        <taxon>Kitasatosporales</taxon>
        <taxon>Streptomycetaceae</taxon>
        <taxon>Streptomyces</taxon>
    </lineage>
</organism>
<dbReference type="RefSeq" id="WP_386413643.1">
    <property type="nucleotide sequence ID" value="NZ_JBHSZO010000010.1"/>
</dbReference>
<sequence>MATPEVGATTGIAAAVSAGALAAMSARNLKVGYDSMTEFRAKIGTILDGLRGSPGARSSVGDQQVDRAALGSGGEFPEADALAKCYAHAQAQLVQLAETADRLIDALGIAVDGAARGYQNLDEDERRRFHSVNTEVYEQREEFKAGRADAHRTDKKQQTF</sequence>
<dbReference type="EMBL" id="JBHSZO010000010">
    <property type="protein sequence ID" value="MFC7218320.1"/>
    <property type="molecule type" value="Genomic_DNA"/>
</dbReference>
<protein>
    <recommendedName>
        <fullName evidence="4">Excreted virulence factor EspC (Type VII ESX diderm)</fullName>
    </recommendedName>
</protein>
<gene>
    <name evidence="2" type="ORF">ACFQLX_09090</name>
</gene>
<dbReference type="Proteomes" id="UP001596413">
    <property type="component" value="Unassembled WGS sequence"/>
</dbReference>